<dbReference type="InterPro" id="IPR046623">
    <property type="entry name" value="DUF6536"/>
</dbReference>
<feature type="transmembrane region" description="Helical" evidence="1">
    <location>
        <begin position="489"/>
        <end position="514"/>
    </location>
</feature>
<keyword evidence="1" id="KW-0812">Transmembrane</keyword>
<dbReference type="EMBL" id="MLKD01000002">
    <property type="protein sequence ID" value="OQE29377.1"/>
    <property type="molecule type" value="Genomic_DNA"/>
</dbReference>
<name>A0A1V6TSN3_9EURO</name>
<comment type="caution">
    <text evidence="3">The sequence shown here is derived from an EMBL/GenBank/DDBJ whole genome shotgun (WGS) entry which is preliminary data.</text>
</comment>
<dbReference type="PANTHER" id="PTHR35395:SF1">
    <property type="entry name" value="DUF6536 DOMAIN-CONTAINING PROTEIN"/>
    <property type="match status" value="1"/>
</dbReference>
<proteinExistence type="predicted"/>
<feature type="transmembrane region" description="Helical" evidence="1">
    <location>
        <begin position="95"/>
        <end position="119"/>
    </location>
</feature>
<feature type="transmembrane region" description="Helical" evidence="1">
    <location>
        <begin position="766"/>
        <end position="783"/>
    </location>
</feature>
<reference evidence="4" key="1">
    <citation type="journal article" date="2017" name="Nat. Microbiol.">
        <title>Global analysis of biosynthetic gene clusters reveals vast potential of secondary metabolite production in Penicillium species.</title>
        <authorList>
            <person name="Nielsen J.C."/>
            <person name="Grijseels S."/>
            <person name="Prigent S."/>
            <person name="Ji B."/>
            <person name="Dainat J."/>
            <person name="Nielsen K.F."/>
            <person name="Frisvad J.C."/>
            <person name="Workman M."/>
            <person name="Nielsen J."/>
        </authorList>
    </citation>
    <scope>NUCLEOTIDE SEQUENCE [LARGE SCALE GENOMIC DNA]</scope>
    <source>
        <strain evidence="4">IBT 24891</strain>
    </source>
</reference>
<feature type="domain" description="DUF6536" evidence="2">
    <location>
        <begin position="128"/>
        <end position="219"/>
    </location>
</feature>
<dbReference type="PANTHER" id="PTHR35395">
    <property type="entry name" value="DUF6536 DOMAIN-CONTAINING PROTEIN"/>
    <property type="match status" value="1"/>
</dbReference>
<feature type="transmembrane region" description="Helical" evidence="1">
    <location>
        <begin position="180"/>
        <end position="201"/>
    </location>
</feature>
<evidence type="ECO:0000313" key="3">
    <source>
        <dbReference type="EMBL" id="OQE29377.1"/>
    </source>
</evidence>
<keyword evidence="1" id="KW-0472">Membrane</keyword>
<organism evidence="3 4">
    <name type="scientific">Penicillium steckii</name>
    <dbReference type="NCBI Taxonomy" id="303698"/>
    <lineage>
        <taxon>Eukaryota</taxon>
        <taxon>Fungi</taxon>
        <taxon>Dikarya</taxon>
        <taxon>Ascomycota</taxon>
        <taxon>Pezizomycotina</taxon>
        <taxon>Eurotiomycetes</taxon>
        <taxon>Eurotiomycetidae</taxon>
        <taxon>Eurotiales</taxon>
        <taxon>Aspergillaceae</taxon>
        <taxon>Penicillium</taxon>
    </lineage>
</organism>
<keyword evidence="1" id="KW-1133">Transmembrane helix</keyword>
<dbReference type="AlphaFoldDB" id="A0A1V6TSN3"/>
<accession>A0A1V6TSN3</accession>
<feature type="transmembrane region" description="Helical" evidence="1">
    <location>
        <begin position="706"/>
        <end position="730"/>
    </location>
</feature>
<dbReference type="Pfam" id="PF20163">
    <property type="entry name" value="DUF6536"/>
    <property type="match status" value="1"/>
</dbReference>
<protein>
    <recommendedName>
        <fullName evidence="2">DUF6536 domain-containing protein</fullName>
    </recommendedName>
</protein>
<sequence length="852" mass="95036">MSPRISYTQVSANGVDQHIDSEAIDLQARDTLSSLPEMGEDGTQLSPSSSVSGIAINTQSTPVKVEPPPEFRALTLLDNAPDAKTRPEWQDPVRWCFWGNVAVLVINIALTIAAVGVSASKHDESVGLGIVMTATSSYCCTILMAPSRTDIDKAHSKGTWLSVGVASWRNFRNLKRSSKALWSILLLTSIIMQMIYNSIIYSSLNANAYPAIVAPMDFVSNSSIPTSFYEEQTCWPDDVFSWSITDLRSGIMNGSFEYLSQDECIEAYANSFTSNRRTVVLVTQEPITGAGISLAGYGYAGGIEATNPAKTVLSPFGYIGALDWIFEGSRGMVNLDPTGYEWMCYMLHSTGSQSSCSSAILQALDTWNVSARDWPRVTEVHIPEQNTVSREQIQVMGKAKTESTLLQSNITWTRKEVEVFMSHVESNPPPEQMWSYLNTTSWVTSAGKINVSTECPPLKNLVNDFDADPLREIKVDHCLSLRTSEECRLFYHLPIALVMIICNLIKIVCIWLLLRIDRHNLILTMGDAISSFLQRPDPTTKQWCTLSPEFIAGKSFKKEDHWPPGPHPGFLPSEKYKKRWNIASSDNMWCLTFLILVLYIVISLVLPTLAVQNKITHQMSPLQPLTAIWQIQGWGTIQSTGLLSNLATSFVGMELLANTPQLAVSFLYFCLNDILTRMILTADYNNFAIHRRPLRVSFPRGEQRSTWYLTIPHQYAIPILTTFTIIHWFVSEGLFYVQVLPYTIDGKPIPSAELVTCAVSTLPLELGLFLMIVVFFVIGFLGSRRLKASKMPIAREWSVAISAACHPPRLDLDAAFKPVQWGVVEDDTNALYPHCSFSSKEVKEPKVNVQYA</sequence>
<dbReference type="OrthoDB" id="5429634at2759"/>
<evidence type="ECO:0000259" key="2">
    <source>
        <dbReference type="Pfam" id="PF20163"/>
    </source>
</evidence>
<gene>
    <name evidence="3" type="ORF">PENSTE_c002G09222</name>
</gene>
<evidence type="ECO:0000313" key="4">
    <source>
        <dbReference type="Proteomes" id="UP000191285"/>
    </source>
</evidence>
<keyword evidence="4" id="KW-1185">Reference proteome</keyword>
<feature type="transmembrane region" description="Helical" evidence="1">
    <location>
        <begin position="588"/>
        <end position="610"/>
    </location>
</feature>
<dbReference type="Proteomes" id="UP000191285">
    <property type="component" value="Unassembled WGS sequence"/>
</dbReference>
<feature type="transmembrane region" description="Helical" evidence="1">
    <location>
        <begin position="125"/>
        <end position="145"/>
    </location>
</feature>
<dbReference type="STRING" id="303698.A0A1V6TSN3"/>
<evidence type="ECO:0000256" key="1">
    <source>
        <dbReference type="SAM" id="Phobius"/>
    </source>
</evidence>